<dbReference type="GO" id="GO:0016491">
    <property type="term" value="F:oxidoreductase activity"/>
    <property type="evidence" value="ECO:0007669"/>
    <property type="project" value="InterPro"/>
</dbReference>
<dbReference type="InterPro" id="IPR026335">
    <property type="entry name" value="rSAM_SPASM_FxsB"/>
</dbReference>
<dbReference type="Pfam" id="PF04055">
    <property type="entry name" value="Radical_SAM"/>
    <property type="match status" value="1"/>
</dbReference>
<dbReference type="InterPro" id="IPR058240">
    <property type="entry name" value="rSAM_sf"/>
</dbReference>
<evidence type="ECO:0000259" key="5">
    <source>
        <dbReference type="PROSITE" id="PS51918"/>
    </source>
</evidence>
<dbReference type="GO" id="GO:0051536">
    <property type="term" value="F:iron-sulfur cluster binding"/>
    <property type="evidence" value="ECO:0007669"/>
    <property type="project" value="UniProtKB-KW"/>
</dbReference>
<evidence type="ECO:0000256" key="1">
    <source>
        <dbReference type="ARBA" id="ARBA00022691"/>
    </source>
</evidence>
<evidence type="ECO:0000313" key="6">
    <source>
        <dbReference type="EMBL" id="MBG6141413.1"/>
    </source>
</evidence>
<dbReference type="PANTHER" id="PTHR43273:SF8">
    <property type="entry name" value="RADICAL SAM DOMAIN PROTEIN"/>
    <property type="match status" value="1"/>
</dbReference>
<dbReference type="RefSeq" id="WP_197007832.1">
    <property type="nucleotide sequence ID" value="NZ_BONS01000013.1"/>
</dbReference>
<dbReference type="NCBIfam" id="TIGR04269">
    <property type="entry name" value="SAM_SPASM_FxsB"/>
    <property type="match status" value="1"/>
</dbReference>
<evidence type="ECO:0000313" key="7">
    <source>
        <dbReference type="Proteomes" id="UP000622552"/>
    </source>
</evidence>
<name>A0A8J7GQE5_9ACTN</name>
<accession>A0A8J7GQE5</accession>
<dbReference type="InterPro" id="IPR023867">
    <property type="entry name" value="Sulphatase_maturase_rSAM"/>
</dbReference>
<sequence>MLLTEWPEHLDVAALEASGWRPTPFQQFVVKVQSRCNLACDYCYVYELGDTTWRDKPTVMSPEIIDSTCARIGEHVRAHGLQSVRVVLHGGEPLLAGADTLVRTSTALRAALPPATGVELSVQTNGVLLTDPLLDTLAAHGYRVGLSLDGDEVAHDRHRRYASGRGSHAAVVAALARLAARPGMFAGLLCTVDLSNDPVGTYEALASHRPPAIDLLLPHGTWSSPPPRRPADASTPYADWLIAVFDRWYDAPRWETDIRLFDEIIRLVLGRPSRTEVVGLSPSGVVVIDTDGAVEQVDTLKAAYHGAPHTGLSVLDHPFDAALRHPAMVARQIGLDALSATCMGCPVRDVCGGGCYPHRYRAGSGFRNPSVYCADMRRLIDHISGRLRADLRALTRTP</sequence>
<proteinExistence type="predicted"/>
<dbReference type="GO" id="GO:0046872">
    <property type="term" value="F:metal ion binding"/>
    <property type="evidence" value="ECO:0007669"/>
    <property type="project" value="UniProtKB-KW"/>
</dbReference>
<gene>
    <name evidence="6" type="ORF">IW245_007607</name>
</gene>
<dbReference type="EMBL" id="JADOUF010000001">
    <property type="protein sequence ID" value="MBG6141413.1"/>
    <property type="molecule type" value="Genomic_DNA"/>
</dbReference>
<dbReference type="CDD" id="cd01335">
    <property type="entry name" value="Radical_SAM"/>
    <property type="match status" value="1"/>
</dbReference>
<evidence type="ECO:0000256" key="3">
    <source>
        <dbReference type="ARBA" id="ARBA00023004"/>
    </source>
</evidence>
<dbReference type="PANTHER" id="PTHR43273">
    <property type="entry name" value="ANAEROBIC SULFATASE-MATURATING ENZYME HOMOLOG ASLB-RELATED"/>
    <property type="match status" value="1"/>
</dbReference>
<dbReference type="SFLD" id="SFLDG01067">
    <property type="entry name" value="SPASM/twitch_domain_containing"/>
    <property type="match status" value="1"/>
</dbReference>
<dbReference type="SFLD" id="SFLDS00029">
    <property type="entry name" value="Radical_SAM"/>
    <property type="match status" value="1"/>
</dbReference>
<keyword evidence="2" id="KW-0479">Metal-binding</keyword>
<keyword evidence="1" id="KW-0949">S-adenosyl-L-methionine</keyword>
<dbReference type="AlphaFoldDB" id="A0A8J7GQE5"/>
<evidence type="ECO:0000256" key="4">
    <source>
        <dbReference type="ARBA" id="ARBA00023014"/>
    </source>
</evidence>
<dbReference type="InterPro" id="IPR007197">
    <property type="entry name" value="rSAM"/>
</dbReference>
<keyword evidence="4" id="KW-0411">Iron-sulfur</keyword>
<reference evidence="6" key="1">
    <citation type="submission" date="2020-11" db="EMBL/GenBank/DDBJ databases">
        <title>Sequencing the genomes of 1000 actinobacteria strains.</title>
        <authorList>
            <person name="Klenk H.-P."/>
        </authorList>
    </citation>
    <scope>NUCLEOTIDE SEQUENCE</scope>
    <source>
        <strain evidence="6">DSM 45356</strain>
    </source>
</reference>
<dbReference type="SUPFAM" id="SSF102114">
    <property type="entry name" value="Radical SAM enzymes"/>
    <property type="match status" value="1"/>
</dbReference>
<comment type="caution">
    <text evidence="6">The sequence shown here is derived from an EMBL/GenBank/DDBJ whole genome shotgun (WGS) entry which is preliminary data.</text>
</comment>
<dbReference type="Proteomes" id="UP000622552">
    <property type="component" value="Unassembled WGS sequence"/>
</dbReference>
<dbReference type="PROSITE" id="PS51918">
    <property type="entry name" value="RADICAL_SAM"/>
    <property type="match status" value="1"/>
</dbReference>
<keyword evidence="3" id="KW-0408">Iron</keyword>
<dbReference type="InterPro" id="IPR013785">
    <property type="entry name" value="Aldolase_TIM"/>
</dbReference>
<evidence type="ECO:0000256" key="2">
    <source>
        <dbReference type="ARBA" id="ARBA00022723"/>
    </source>
</evidence>
<dbReference type="SFLD" id="SFLDG01386">
    <property type="entry name" value="main_SPASM_domain-containing"/>
    <property type="match status" value="1"/>
</dbReference>
<organism evidence="6 7">
    <name type="scientific">Longispora fulva</name>
    <dbReference type="NCBI Taxonomy" id="619741"/>
    <lineage>
        <taxon>Bacteria</taxon>
        <taxon>Bacillati</taxon>
        <taxon>Actinomycetota</taxon>
        <taxon>Actinomycetes</taxon>
        <taxon>Micromonosporales</taxon>
        <taxon>Micromonosporaceae</taxon>
        <taxon>Longispora</taxon>
    </lineage>
</organism>
<dbReference type="Gene3D" id="3.20.20.70">
    <property type="entry name" value="Aldolase class I"/>
    <property type="match status" value="1"/>
</dbReference>
<dbReference type="SFLD" id="SFLDG01072">
    <property type="entry name" value="dehydrogenase_like"/>
    <property type="match status" value="1"/>
</dbReference>
<protein>
    <recommendedName>
        <fullName evidence="5">Radical SAM core domain-containing protein</fullName>
    </recommendedName>
</protein>
<keyword evidence="7" id="KW-1185">Reference proteome</keyword>
<feature type="domain" description="Radical SAM core" evidence="5">
    <location>
        <begin position="22"/>
        <end position="253"/>
    </location>
</feature>